<dbReference type="Proteomes" id="UP001432062">
    <property type="component" value="Chromosome"/>
</dbReference>
<keyword evidence="2" id="KW-1185">Reference proteome</keyword>
<proteinExistence type="predicted"/>
<name>A0ABZ1Z0W5_9NOCA</name>
<dbReference type="EMBL" id="CP109441">
    <property type="protein sequence ID" value="WUV47750.1"/>
    <property type="molecule type" value="Genomic_DNA"/>
</dbReference>
<organism evidence="1 2">
    <name type="scientific">Nocardia vinacea</name>
    <dbReference type="NCBI Taxonomy" id="96468"/>
    <lineage>
        <taxon>Bacteria</taxon>
        <taxon>Bacillati</taxon>
        <taxon>Actinomycetota</taxon>
        <taxon>Actinomycetes</taxon>
        <taxon>Mycobacteriales</taxon>
        <taxon>Nocardiaceae</taxon>
        <taxon>Nocardia</taxon>
    </lineage>
</organism>
<sequence length="52" mass="5609">MQSEAPTRYPALAAMRGIIRIGGHFAREAVTRPQAVRAADVPVTGRELTTDC</sequence>
<dbReference type="RefSeq" id="WP_329411889.1">
    <property type="nucleotide sequence ID" value="NZ_CP109441.1"/>
</dbReference>
<accession>A0ABZ1Z0W5</accession>
<gene>
    <name evidence="1" type="ORF">OG563_05835</name>
</gene>
<reference evidence="1" key="1">
    <citation type="submission" date="2022-10" db="EMBL/GenBank/DDBJ databases">
        <title>The complete genomes of actinobacterial strains from the NBC collection.</title>
        <authorList>
            <person name="Joergensen T.S."/>
            <person name="Alvarez Arevalo M."/>
            <person name="Sterndorff E.B."/>
            <person name="Faurdal D."/>
            <person name="Vuksanovic O."/>
            <person name="Mourched A.-S."/>
            <person name="Charusanti P."/>
            <person name="Shaw S."/>
            <person name="Blin K."/>
            <person name="Weber T."/>
        </authorList>
    </citation>
    <scope>NUCLEOTIDE SEQUENCE</scope>
    <source>
        <strain evidence="1">NBC_01482</strain>
    </source>
</reference>
<evidence type="ECO:0000313" key="1">
    <source>
        <dbReference type="EMBL" id="WUV47750.1"/>
    </source>
</evidence>
<evidence type="ECO:0000313" key="2">
    <source>
        <dbReference type="Proteomes" id="UP001432062"/>
    </source>
</evidence>
<protein>
    <submittedName>
        <fullName evidence="1">Uncharacterized protein</fullName>
    </submittedName>
</protein>